<name>A0ABS7EHV5_9GAMM</name>
<evidence type="ECO:0000256" key="7">
    <source>
        <dbReference type="ARBA" id="ARBA00023295"/>
    </source>
</evidence>
<evidence type="ECO:0000313" key="12">
    <source>
        <dbReference type="Proteomes" id="UP001166251"/>
    </source>
</evidence>
<dbReference type="EMBL" id="JAHZSS010000016">
    <property type="protein sequence ID" value="MBW8191928.1"/>
    <property type="molecule type" value="Genomic_DNA"/>
</dbReference>
<evidence type="ECO:0000313" key="11">
    <source>
        <dbReference type="EMBL" id="MBW8191928.1"/>
    </source>
</evidence>
<dbReference type="NCBIfam" id="TIGR03356">
    <property type="entry name" value="BGL"/>
    <property type="match status" value="1"/>
</dbReference>
<keyword evidence="8" id="KW-0624">Polysaccharide degradation</keyword>
<comment type="caution">
    <text evidence="11">The sequence shown here is derived from an EMBL/GenBank/DDBJ whole genome shotgun (WGS) entry which is preliminary data.</text>
</comment>
<sequence length="448" mass="51031">MASSYQFPADFEWGAATAAYQIEGAYNEDGRGMSTWDTFSRLPGRTLDGDTGDVACDHYHRTKQDIELMKQLGLKHYRFSIAWPRILPTGEGAVNQAGLDFYSQLVDDLIAAGIEPLITLFHWDLPQALQDNYGGWKSRRVAELFAEYTDVVTKALGDRVKKWSTINEIMCFTTMAHKLDQHAPGGLEPDAITNQTVHHALLGHGLATQVIRQNIPDATVGIVDNLYAPWPLHRDEAHIAAARKAFKDRNAQILFPLLTGKYDEQAYQRHFGDLPQYTDEDMAIISQPLDYIGYNFYNHPPVRPSDNEQGFEVIDMPDAYPRTDMGWPITPDAMYWLLKFTQDYFGDLPIYITENGMAAADKVERDGTVQDMDRIEFLRTHLRACHQAIAEGVPLKGYYVWSLFDNFEWAFGYTKRFGIIRVEYDTQKRIVKESGHYYKAVMASNSVL</sequence>
<evidence type="ECO:0000256" key="4">
    <source>
        <dbReference type="ARBA" id="ARBA00022801"/>
    </source>
</evidence>
<dbReference type="Pfam" id="PF00232">
    <property type="entry name" value="Glyco_hydro_1"/>
    <property type="match status" value="1"/>
</dbReference>
<evidence type="ECO:0000256" key="1">
    <source>
        <dbReference type="ARBA" id="ARBA00000448"/>
    </source>
</evidence>
<dbReference type="InterPro" id="IPR017853">
    <property type="entry name" value="GH"/>
</dbReference>
<dbReference type="Proteomes" id="UP001166251">
    <property type="component" value="Unassembled WGS sequence"/>
</dbReference>
<keyword evidence="7 10" id="KW-0326">Glycosidase</keyword>
<evidence type="ECO:0000256" key="3">
    <source>
        <dbReference type="ARBA" id="ARBA00012744"/>
    </source>
</evidence>
<keyword evidence="12" id="KW-1185">Reference proteome</keyword>
<keyword evidence="4 10" id="KW-0378">Hydrolase</keyword>
<evidence type="ECO:0000256" key="6">
    <source>
        <dbReference type="ARBA" id="ARBA00023277"/>
    </source>
</evidence>
<organism evidence="11 12">
    <name type="scientific">Neiella holothuriorum</name>
    <dbReference type="NCBI Taxonomy" id="2870530"/>
    <lineage>
        <taxon>Bacteria</taxon>
        <taxon>Pseudomonadati</taxon>
        <taxon>Pseudomonadota</taxon>
        <taxon>Gammaproteobacteria</taxon>
        <taxon>Alteromonadales</taxon>
        <taxon>Echinimonadaceae</taxon>
        <taxon>Neiella</taxon>
    </lineage>
</organism>
<comment type="catalytic activity">
    <reaction evidence="1 10">
        <text>Hydrolysis of terminal, non-reducing beta-D-glucosyl residues with release of beta-D-glucose.</text>
        <dbReference type="EC" id="3.2.1.21"/>
    </reaction>
</comment>
<dbReference type="EC" id="3.2.1.21" evidence="3 10"/>
<evidence type="ECO:0000256" key="9">
    <source>
        <dbReference type="PROSITE-ProRule" id="PRU10055"/>
    </source>
</evidence>
<dbReference type="PANTHER" id="PTHR10353">
    <property type="entry name" value="GLYCOSYL HYDROLASE"/>
    <property type="match status" value="1"/>
</dbReference>
<keyword evidence="6" id="KW-0119">Carbohydrate metabolism</keyword>
<dbReference type="RefSeq" id="WP_220104602.1">
    <property type="nucleotide sequence ID" value="NZ_JAHZSS010000016.1"/>
</dbReference>
<keyword evidence="5" id="KW-0136">Cellulose degradation</keyword>
<dbReference type="SUPFAM" id="SSF51445">
    <property type="entry name" value="(Trans)glycosidases"/>
    <property type="match status" value="1"/>
</dbReference>
<proteinExistence type="inferred from homology"/>
<dbReference type="InterPro" id="IPR033132">
    <property type="entry name" value="GH_1_N_CS"/>
</dbReference>
<reference evidence="11" key="1">
    <citation type="submission" date="2021-07" db="EMBL/GenBank/DDBJ databases">
        <title>Neiella marina sp. nov., isolated from the intestinal content of sea cucumber Apostichopus japonicus.</title>
        <authorList>
            <person name="Bai X."/>
        </authorList>
    </citation>
    <scope>NUCLEOTIDE SEQUENCE</scope>
    <source>
        <strain evidence="11">126</strain>
    </source>
</reference>
<gene>
    <name evidence="11" type="ORF">K0504_12850</name>
</gene>
<dbReference type="InterPro" id="IPR018120">
    <property type="entry name" value="Glyco_hydro_1_AS"/>
</dbReference>
<comment type="similarity">
    <text evidence="2 10">Belongs to the glycosyl hydrolase 1 family.</text>
</comment>
<dbReference type="InterPro" id="IPR017736">
    <property type="entry name" value="Glyco_hydro_1_beta-glucosidase"/>
</dbReference>
<protein>
    <recommendedName>
        <fullName evidence="3 10">Beta-glucosidase</fullName>
        <ecNumber evidence="3 10">3.2.1.21</ecNumber>
    </recommendedName>
</protein>
<dbReference type="PANTHER" id="PTHR10353:SF36">
    <property type="entry name" value="LP05116P"/>
    <property type="match status" value="1"/>
</dbReference>
<feature type="active site" description="Nucleophile" evidence="9">
    <location>
        <position position="354"/>
    </location>
</feature>
<dbReference type="GO" id="GO:0004565">
    <property type="term" value="F:beta-galactosidase activity"/>
    <property type="evidence" value="ECO:0007669"/>
    <property type="project" value="UniProtKB-EC"/>
</dbReference>
<dbReference type="PROSITE" id="PS00653">
    <property type="entry name" value="GLYCOSYL_HYDROL_F1_2"/>
    <property type="match status" value="1"/>
</dbReference>
<dbReference type="PRINTS" id="PR00131">
    <property type="entry name" value="GLHYDRLASE1"/>
</dbReference>
<evidence type="ECO:0000256" key="2">
    <source>
        <dbReference type="ARBA" id="ARBA00010838"/>
    </source>
</evidence>
<dbReference type="PROSITE" id="PS00572">
    <property type="entry name" value="GLYCOSYL_HYDROL_F1_1"/>
    <property type="match status" value="1"/>
</dbReference>
<evidence type="ECO:0000256" key="10">
    <source>
        <dbReference type="RuleBase" id="RU361175"/>
    </source>
</evidence>
<accession>A0ABS7EHV5</accession>
<evidence type="ECO:0000256" key="8">
    <source>
        <dbReference type="ARBA" id="ARBA00023326"/>
    </source>
</evidence>
<dbReference type="InterPro" id="IPR001360">
    <property type="entry name" value="Glyco_hydro_1"/>
</dbReference>
<evidence type="ECO:0000256" key="5">
    <source>
        <dbReference type="ARBA" id="ARBA00023001"/>
    </source>
</evidence>
<dbReference type="Gene3D" id="3.20.20.80">
    <property type="entry name" value="Glycosidases"/>
    <property type="match status" value="1"/>
</dbReference>